<keyword evidence="1" id="KW-0449">Lipoprotein</keyword>
<gene>
    <name evidence="1" type="ORF">EKH83_04365</name>
</gene>
<dbReference type="InterPro" id="IPR041662">
    <property type="entry name" value="SusD-like_2"/>
</dbReference>
<dbReference type="InterPro" id="IPR011990">
    <property type="entry name" value="TPR-like_helical_dom_sf"/>
</dbReference>
<dbReference type="Pfam" id="PF12771">
    <property type="entry name" value="SusD-like_2"/>
    <property type="match status" value="1"/>
</dbReference>
<dbReference type="AlphaFoldDB" id="A0A4Q0MF70"/>
<proteinExistence type="predicted"/>
<dbReference type="SUPFAM" id="SSF48452">
    <property type="entry name" value="TPR-like"/>
    <property type="match status" value="1"/>
</dbReference>
<dbReference type="Proteomes" id="UP000290848">
    <property type="component" value="Unassembled WGS sequence"/>
</dbReference>
<organism evidence="1 2">
    <name type="scientific">Arcticibacter tournemirensis</name>
    <dbReference type="NCBI Taxonomy" id="699437"/>
    <lineage>
        <taxon>Bacteria</taxon>
        <taxon>Pseudomonadati</taxon>
        <taxon>Bacteroidota</taxon>
        <taxon>Sphingobacteriia</taxon>
        <taxon>Sphingobacteriales</taxon>
        <taxon>Sphingobacteriaceae</taxon>
        <taxon>Arcticibacter</taxon>
    </lineage>
</organism>
<name>A0A4Q0MF70_9SPHI</name>
<sequence length="503" mass="56205">MKKVIYSFLTLVIILSAGCKDDFFDINKNQNFPVEDNMTPKLILPSVLSASAKKMATSYDYAAHWMGYWARSGSFGPSLPLENYDITTNYERDEWVNGNTTVANPTVSWYNILMDNNTMEKKAQESGQTFYLGIAKVMKAIGFMYLVDQYNNVPYTEAFKGTEFISPKYDKGQDIYNDLIAQLIEAKSLFENADIEANPGIEDADIMFGGDADMWRKLANTQHLKLLLRQSEILTAAPGNIDDGAGFLEAGETADVNPGYTVNKYQQNPFWDTYHLDYNGTIIDDFNRANNYILNKYRNNDDSRYMRVFREAQTPIGGNTYWGYDFGYDDPNNTSNPKAVNSSSVAGPGLAKSATQRQWIFTSVESMFLQAEAVQRGWINGDAEEAYVAAVNESFDWLGASGASSVLAGYASWPASGSSSAKIAQIITQKYMALCGINNFEAWVDYRRLGIPSDVPLSLAKSRNGRVIPLRLLYPQEEYSYNAANVGAQGTINAQTSKIFWDK</sequence>
<accession>A0A4Q0MF70</accession>
<dbReference type="RefSeq" id="WP_128768171.1">
    <property type="nucleotide sequence ID" value="NZ_RXOC01000002.1"/>
</dbReference>
<comment type="caution">
    <text evidence="1">The sequence shown here is derived from an EMBL/GenBank/DDBJ whole genome shotgun (WGS) entry which is preliminary data.</text>
</comment>
<dbReference type="PROSITE" id="PS51257">
    <property type="entry name" value="PROKAR_LIPOPROTEIN"/>
    <property type="match status" value="1"/>
</dbReference>
<dbReference type="EMBL" id="RXOC01000002">
    <property type="protein sequence ID" value="RXF71924.1"/>
    <property type="molecule type" value="Genomic_DNA"/>
</dbReference>
<protein>
    <submittedName>
        <fullName evidence="1">SusD/RagB family nutrient-binding outer membrane lipoprotein</fullName>
    </submittedName>
</protein>
<evidence type="ECO:0000313" key="1">
    <source>
        <dbReference type="EMBL" id="RXF71924.1"/>
    </source>
</evidence>
<dbReference type="Gene3D" id="1.25.40.390">
    <property type="match status" value="1"/>
</dbReference>
<reference evidence="1 2" key="1">
    <citation type="submission" date="2018-12" db="EMBL/GenBank/DDBJ databases">
        <title>The Draft Genome Sequence of the Soil Bacterium Pedobacter tournemirensis R1.</title>
        <authorList>
            <person name="He J."/>
        </authorList>
    </citation>
    <scope>NUCLEOTIDE SEQUENCE [LARGE SCALE GENOMIC DNA]</scope>
    <source>
        <strain evidence="1 2">R1</strain>
    </source>
</reference>
<evidence type="ECO:0000313" key="2">
    <source>
        <dbReference type="Proteomes" id="UP000290848"/>
    </source>
</evidence>